<feature type="compositionally biased region" description="Low complexity" evidence="1">
    <location>
        <begin position="1"/>
        <end position="11"/>
    </location>
</feature>
<sequence>MSTTDPAAAAHAADHDHTGGSHDAGHDCCAPSRQGLTLGARPISGALTVSATAVAGHDIPQARIPAQTFAMGDRHGDDRWGDGETPVHPVTLAAFSIDTTSVTNAAFARFVDATGYRTEAETFGYSAVFHLALAADDEDILGQPPQTPWWLGVAGSDWRHPGGRHSSIDGLDEHPAVHLSWNDAQAYCAWAGRRLPTEAEWECASRGGLDGARYPWGDERGGLETASGAAAPDAASDEAAAADVAAPDPWRTNIWQGDFPGVNTTADGFLTTAPVHTFEPNAYGLWQTVGNVWEWCADWYDAGYYAVSSPADPTGPAEGTQRVMRGGSFLCHDSYCNRYRNAARSSNTPDSSMANTGFRTVAL</sequence>
<dbReference type="InterPro" id="IPR005532">
    <property type="entry name" value="SUMF_dom"/>
</dbReference>
<reference evidence="3" key="2">
    <citation type="submission" date="2023-01" db="EMBL/GenBank/DDBJ databases">
        <authorList>
            <person name="Sun Q."/>
            <person name="Evtushenko L."/>
        </authorList>
    </citation>
    <scope>NUCLEOTIDE SEQUENCE</scope>
    <source>
        <strain evidence="3">VKM Ac-1401</strain>
    </source>
</reference>
<feature type="domain" description="Sulfatase-modifying factor enzyme-like" evidence="2">
    <location>
        <begin position="64"/>
        <end position="361"/>
    </location>
</feature>
<proteinExistence type="predicted"/>
<keyword evidence="4" id="KW-1185">Reference proteome</keyword>
<dbReference type="PANTHER" id="PTHR23150">
    <property type="entry name" value="SULFATASE MODIFYING FACTOR 1, 2"/>
    <property type="match status" value="1"/>
</dbReference>
<dbReference type="PANTHER" id="PTHR23150:SF19">
    <property type="entry name" value="FORMYLGLYCINE-GENERATING ENZYME"/>
    <property type="match status" value="1"/>
</dbReference>
<dbReference type="Gene3D" id="3.90.1580.10">
    <property type="entry name" value="paralog of FGE (formylglycine-generating enzyme)"/>
    <property type="match status" value="1"/>
</dbReference>
<dbReference type="EMBL" id="BSEN01000006">
    <property type="protein sequence ID" value="GLJ76323.1"/>
    <property type="molecule type" value="Genomic_DNA"/>
</dbReference>
<dbReference type="Pfam" id="PF03781">
    <property type="entry name" value="FGE-sulfatase"/>
    <property type="match status" value="1"/>
</dbReference>
<evidence type="ECO:0000259" key="2">
    <source>
        <dbReference type="Pfam" id="PF03781"/>
    </source>
</evidence>
<gene>
    <name evidence="3" type="ORF">GCM10017584_18970</name>
</gene>
<dbReference type="GO" id="GO:0120147">
    <property type="term" value="F:formylglycine-generating oxidase activity"/>
    <property type="evidence" value="ECO:0007669"/>
    <property type="project" value="TreeGrafter"/>
</dbReference>
<accession>A0A9W6HA54</accession>
<evidence type="ECO:0000313" key="3">
    <source>
        <dbReference type="EMBL" id="GLJ76323.1"/>
    </source>
</evidence>
<organism evidence="3 4">
    <name type="scientific">Leifsonia poae</name>
    <dbReference type="NCBI Taxonomy" id="110933"/>
    <lineage>
        <taxon>Bacteria</taxon>
        <taxon>Bacillati</taxon>
        <taxon>Actinomycetota</taxon>
        <taxon>Actinomycetes</taxon>
        <taxon>Micrococcales</taxon>
        <taxon>Microbacteriaceae</taxon>
        <taxon>Leifsonia</taxon>
    </lineage>
</organism>
<dbReference type="InterPro" id="IPR051043">
    <property type="entry name" value="Sulfatase_Mod_Factor_Kinase"/>
</dbReference>
<protein>
    <recommendedName>
        <fullName evidence="2">Sulfatase-modifying factor enzyme-like domain-containing protein</fullName>
    </recommendedName>
</protein>
<dbReference type="Proteomes" id="UP001142372">
    <property type="component" value="Unassembled WGS sequence"/>
</dbReference>
<dbReference type="AlphaFoldDB" id="A0A9W6HA54"/>
<feature type="compositionally biased region" description="Basic and acidic residues" evidence="1">
    <location>
        <begin position="12"/>
        <end position="26"/>
    </location>
</feature>
<reference evidence="3" key="1">
    <citation type="journal article" date="2014" name="Int. J. Syst. Evol. Microbiol.">
        <title>Complete genome sequence of Corynebacterium casei LMG S-19264T (=DSM 44701T), isolated from a smear-ripened cheese.</title>
        <authorList>
            <consortium name="US DOE Joint Genome Institute (JGI-PGF)"/>
            <person name="Walter F."/>
            <person name="Albersmeier A."/>
            <person name="Kalinowski J."/>
            <person name="Ruckert C."/>
        </authorList>
    </citation>
    <scope>NUCLEOTIDE SEQUENCE</scope>
    <source>
        <strain evidence="3">VKM Ac-1401</strain>
    </source>
</reference>
<evidence type="ECO:0000256" key="1">
    <source>
        <dbReference type="SAM" id="MobiDB-lite"/>
    </source>
</evidence>
<dbReference type="InterPro" id="IPR042095">
    <property type="entry name" value="SUMF_sf"/>
</dbReference>
<name>A0A9W6HA54_9MICO</name>
<comment type="caution">
    <text evidence="3">The sequence shown here is derived from an EMBL/GenBank/DDBJ whole genome shotgun (WGS) entry which is preliminary data.</text>
</comment>
<dbReference type="SUPFAM" id="SSF56436">
    <property type="entry name" value="C-type lectin-like"/>
    <property type="match status" value="1"/>
</dbReference>
<dbReference type="InterPro" id="IPR016187">
    <property type="entry name" value="CTDL_fold"/>
</dbReference>
<evidence type="ECO:0000313" key="4">
    <source>
        <dbReference type="Proteomes" id="UP001142372"/>
    </source>
</evidence>
<feature type="region of interest" description="Disordered" evidence="1">
    <location>
        <begin position="1"/>
        <end position="26"/>
    </location>
</feature>